<gene>
    <name evidence="3" type="ORF">GTP77_17410</name>
</gene>
<evidence type="ECO:0000256" key="1">
    <source>
        <dbReference type="SAM" id="SignalP"/>
    </source>
</evidence>
<dbReference type="AlphaFoldDB" id="A0A7X4HD71"/>
<name>A0A7X4HD71_9BURK</name>
<evidence type="ECO:0000259" key="2">
    <source>
        <dbReference type="Pfam" id="PF07007"/>
    </source>
</evidence>
<organism evidence="3 4">
    <name type="scientific">Pseudoduganella aquatica</name>
    <dbReference type="NCBI Taxonomy" id="2660641"/>
    <lineage>
        <taxon>Bacteria</taxon>
        <taxon>Pseudomonadati</taxon>
        <taxon>Pseudomonadota</taxon>
        <taxon>Betaproteobacteria</taxon>
        <taxon>Burkholderiales</taxon>
        <taxon>Oxalobacteraceae</taxon>
        <taxon>Telluria group</taxon>
        <taxon>Pseudoduganella</taxon>
    </lineage>
</organism>
<dbReference type="RefSeq" id="WP_161073409.1">
    <property type="nucleotide sequence ID" value="NZ_CP086370.1"/>
</dbReference>
<protein>
    <submittedName>
        <fullName evidence="3">DUF1311 domain-containing protein</fullName>
    </submittedName>
</protein>
<evidence type="ECO:0000313" key="4">
    <source>
        <dbReference type="Proteomes" id="UP000450676"/>
    </source>
</evidence>
<keyword evidence="1" id="KW-0732">Signal</keyword>
<reference evidence="3 4" key="1">
    <citation type="submission" date="2019-12" db="EMBL/GenBank/DDBJ databases">
        <title>Novel species isolated from a subtropical stream in China.</title>
        <authorList>
            <person name="Lu H."/>
        </authorList>
    </citation>
    <scope>NUCLEOTIDE SEQUENCE [LARGE SCALE GENOMIC DNA]</scope>
    <source>
        <strain evidence="3 4">FT127W</strain>
    </source>
</reference>
<dbReference type="Pfam" id="PF07007">
    <property type="entry name" value="LprI"/>
    <property type="match status" value="1"/>
</dbReference>
<keyword evidence="4" id="KW-1185">Reference proteome</keyword>
<proteinExistence type="predicted"/>
<dbReference type="Proteomes" id="UP000450676">
    <property type="component" value="Unassembled WGS sequence"/>
</dbReference>
<accession>A0A7X4HD71</accession>
<dbReference type="Gene3D" id="1.20.1270.180">
    <property type="match status" value="1"/>
</dbReference>
<comment type="caution">
    <text evidence="3">The sequence shown here is derived from an EMBL/GenBank/DDBJ whole genome shotgun (WGS) entry which is preliminary data.</text>
</comment>
<feature type="signal peptide" evidence="1">
    <location>
        <begin position="1"/>
        <end position="21"/>
    </location>
</feature>
<sequence length="344" mass="37838">MSWSRIFAAAGLLPALAGAQADYPNTSAMGSMVDPNSAWYRQCLRVQSVQPPARELPASGALHALRQCGAENLYYDTRARPHATTSDWEHVRHCAYAESDATVLMMLYANGYGVSRNHELAVKYACSLPASPAEMDGRVAHLNERMQHHEATPFDQCDDITSGFMGGQCAAIQDRLDSKARAGKLAVLMKTWLPGQQAAAAKLQQALEEFAAHRASDETDMSGTLRGALAIEAHGVELDLFAHDVQDAEKGKLPRYSEQQFQQLDKKLNQVYQRVMQHPQKDGAQGLGYGTVTKEGVKSTQRAWLAYRDAWVALGAARYPGVAPHAWKALLTQRRIEQLEEFGA</sequence>
<feature type="chain" id="PRO_5031201490" evidence="1">
    <location>
        <begin position="22"/>
        <end position="344"/>
    </location>
</feature>
<evidence type="ECO:0000313" key="3">
    <source>
        <dbReference type="EMBL" id="MYN09106.1"/>
    </source>
</evidence>
<dbReference type="EMBL" id="WWCU01000019">
    <property type="protein sequence ID" value="MYN09106.1"/>
    <property type="molecule type" value="Genomic_DNA"/>
</dbReference>
<feature type="domain" description="Lysozyme inhibitor LprI-like N-terminal" evidence="2">
    <location>
        <begin position="255"/>
        <end position="339"/>
    </location>
</feature>
<dbReference type="InterPro" id="IPR009739">
    <property type="entry name" value="LprI-like_N"/>
</dbReference>